<protein>
    <recommendedName>
        <fullName evidence="1">Disease resistance protein At4g27190-like leucine-rich repeats domain-containing protein</fullName>
    </recommendedName>
</protein>
<gene>
    <name evidence="2" type="ORF">HU200_029132</name>
</gene>
<feature type="domain" description="Disease resistance protein At4g27190-like leucine-rich repeats" evidence="1">
    <location>
        <begin position="600"/>
        <end position="712"/>
    </location>
</feature>
<keyword evidence="3" id="KW-1185">Reference proteome</keyword>
<comment type="caution">
    <text evidence="2">The sequence shown here is derived from an EMBL/GenBank/DDBJ whole genome shotgun (WGS) entry which is preliminary data.</text>
</comment>
<dbReference type="Pfam" id="PF23247">
    <property type="entry name" value="LRR_RPS2"/>
    <property type="match status" value="1"/>
</dbReference>
<name>A0A835BU82_9POAL</name>
<dbReference type="InterPro" id="IPR057135">
    <property type="entry name" value="At4g27190-like_LRR"/>
</dbReference>
<dbReference type="InterPro" id="IPR032675">
    <property type="entry name" value="LRR_dom_sf"/>
</dbReference>
<evidence type="ECO:0000259" key="1">
    <source>
        <dbReference type="Pfam" id="PF23247"/>
    </source>
</evidence>
<dbReference type="Gene3D" id="3.80.10.10">
    <property type="entry name" value="Ribonuclease Inhibitor"/>
    <property type="match status" value="2"/>
</dbReference>
<sequence>MQRTIAEKLELPALVMDMLDAEDEEDDYSGMGKGSRAEIPHVSEAIYKHIQKLVMNRSHLVDYELTTHGSNYWKCDGIMQLKQEDVGTEDDDGADRLWLYGDALYHELRLDVDYYQNPYLSSLDPVVRGLPKIAYWSSPTCGSILVPDPRFNPVRRGMFQQFEKLRVLKLSACSFSFTSPPFVCCHSLRFLWLDHCTHLGLWRTEDEEADEDIRKCFKRLWVLDVRYSPSFLSGKVMDFMTQLRELYVTGSDVTRQGIQMDTLQERLHNIRKLRITKCYAATRHRDRGVMFSGKDKMELLEFSDVHARNIERFSVESSCSSLETVIIGGSDKLKEISLKGCAKLKSLLLSGLFPQLYSLELSGTSVKTLDFSAVTAPELDELYLTDCEKLCAILWPPASEDRRKRYLGKLQIDTTQKEATETGSRSPAEFGWYICVRDARFLGSLEPIKDYFGHNDVHVDISTMASRTHHHGHADSSKDVRMEMVVNLPQVKDDTVYVDVAATLKDTGMQQQADDDSSDDLAILCQGPPAPSCLPLPSLLVRTYDSRWSQLEWCRVERCPKSEGVFAFGSSRGMDDFRKLKTMWVSHLLDARYILAYSVLSHNTGAFKNLTLLHIYCCPRLTHAVNLGIKTSFESLKALEIMWCGDVLEIFSFEAFSSNDDDGYGVWSFPSLKRINLQELPKLHGICLSEWKIHAPMLKTVRIRGCWSLRTLPIVSGKNMVVCDCEKEWWDKLQWDSKAQRSYYKPIHSRYYKKKMLRASPLRLCRLSHNSNGSL</sequence>
<dbReference type="SUPFAM" id="SSF52058">
    <property type="entry name" value="L domain-like"/>
    <property type="match status" value="1"/>
</dbReference>
<evidence type="ECO:0000313" key="2">
    <source>
        <dbReference type="EMBL" id="KAF8711125.1"/>
    </source>
</evidence>
<dbReference type="AlphaFoldDB" id="A0A835BU82"/>
<dbReference type="Proteomes" id="UP000636709">
    <property type="component" value="Unassembled WGS sequence"/>
</dbReference>
<dbReference type="PANTHER" id="PTHR33463">
    <property type="entry name" value="NB-ARC DOMAIN-CONTAINING PROTEIN-RELATED"/>
    <property type="match status" value="1"/>
</dbReference>
<dbReference type="EMBL" id="JACEFO010001753">
    <property type="protein sequence ID" value="KAF8711125.1"/>
    <property type="molecule type" value="Genomic_DNA"/>
</dbReference>
<evidence type="ECO:0000313" key="3">
    <source>
        <dbReference type="Proteomes" id="UP000636709"/>
    </source>
</evidence>
<reference evidence="2" key="1">
    <citation type="submission" date="2020-07" db="EMBL/GenBank/DDBJ databases">
        <title>Genome sequence and genetic diversity analysis of an under-domesticated orphan crop, white fonio (Digitaria exilis).</title>
        <authorList>
            <person name="Bennetzen J.L."/>
            <person name="Chen S."/>
            <person name="Ma X."/>
            <person name="Wang X."/>
            <person name="Yssel A.E.J."/>
            <person name="Chaluvadi S.R."/>
            <person name="Johnson M."/>
            <person name="Gangashetty P."/>
            <person name="Hamidou F."/>
            <person name="Sanogo M.D."/>
            <person name="Zwaenepoel A."/>
            <person name="Wallace J."/>
            <person name="Van De Peer Y."/>
            <person name="Van Deynze A."/>
        </authorList>
    </citation>
    <scope>NUCLEOTIDE SEQUENCE</scope>
    <source>
        <tissue evidence="2">Leaves</tissue>
    </source>
</reference>
<dbReference type="InterPro" id="IPR050905">
    <property type="entry name" value="Plant_NBS-LRR"/>
</dbReference>
<dbReference type="OrthoDB" id="687306at2759"/>
<dbReference type="PANTHER" id="PTHR33463:SF209">
    <property type="entry name" value="DISEASE RESISTANCE PROTEIN RPS2-LIKE"/>
    <property type="match status" value="1"/>
</dbReference>
<accession>A0A835BU82</accession>
<organism evidence="2 3">
    <name type="scientific">Digitaria exilis</name>
    <dbReference type="NCBI Taxonomy" id="1010633"/>
    <lineage>
        <taxon>Eukaryota</taxon>
        <taxon>Viridiplantae</taxon>
        <taxon>Streptophyta</taxon>
        <taxon>Embryophyta</taxon>
        <taxon>Tracheophyta</taxon>
        <taxon>Spermatophyta</taxon>
        <taxon>Magnoliopsida</taxon>
        <taxon>Liliopsida</taxon>
        <taxon>Poales</taxon>
        <taxon>Poaceae</taxon>
        <taxon>PACMAD clade</taxon>
        <taxon>Panicoideae</taxon>
        <taxon>Panicodae</taxon>
        <taxon>Paniceae</taxon>
        <taxon>Anthephorinae</taxon>
        <taxon>Digitaria</taxon>
    </lineage>
</organism>
<dbReference type="SUPFAM" id="SSF52047">
    <property type="entry name" value="RNI-like"/>
    <property type="match status" value="1"/>
</dbReference>
<proteinExistence type="predicted"/>